<evidence type="ECO:0000313" key="8">
    <source>
        <dbReference type="Proteomes" id="UP001174694"/>
    </source>
</evidence>
<evidence type="ECO:0000259" key="6">
    <source>
        <dbReference type="PROSITE" id="PS50048"/>
    </source>
</evidence>
<feature type="region of interest" description="Disordered" evidence="5">
    <location>
        <begin position="590"/>
        <end position="642"/>
    </location>
</feature>
<proteinExistence type="predicted"/>
<comment type="caution">
    <text evidence="7">The sequence shown here is derived from an EMBL/GenBank/DDBJ whole genome shotgun (WGS) entry which is preliminary data.</text>
</comment>
<dbReference type="InterPro" id="IPR051127">
    <property type="entry name" value="Fungal_SecMet_Regulators"/>
</dbReference>
<sequence length="745" mass="81603">MNRSAGKICRACEPCRRRKIRCSGERPCQHAFCQANPSECRYRTKARIRGSLKAVMSHSTALNSPAQSHVSSRAQTAELPSDAGRPEGPELVPAAAGPGPGPIGPVSPEHSVYNSITATHHAPKATDSSQLFYGASSNFAFLHQVHRGILQNAPAHNQPRHREVQEGGPLLDMFMQRTLFFGTPSRIDAEVIRPAASLQYIPQAQARVFLDHFKIVYPVRLPFFTSAELEGFLRDLYSDENGPDKSVLLPQTKAVFFAVLALGALCTPDTNAAEILMMKAKCEVVMYDDAVTLQMLQLSLLMSGYQLDMGRPNSAYLHLGVACRKAFALGLHKETASTIDSEETLDKQRATLWSLYCHETLMSLVLGRKSALKMSDISCPMPKGRPEIVRFCRLSSIIEEAVDTIYGRRSESLLQLYEKAEAVHVRLLQCAEEFGIASASTGQNSGQLDDLGSLMLHNWYYLAVMLVFRPFLVAESALRSAGSAAHDEKMWLRHACRCAVDAAQDSIAFTSSMMRKLDLMSTTVRLNGFFFDACCAVLLYDIVSHPSKYTFNLEYIQTAIHCLKTMVHDEPLTTTTGSIETVLKAVEMSISQQQQQRQQQQQQHDHHPPQPLQTLLGTPASTSSPSTQPEQRPVQPAGGIQFASSLGTSLGTHWLPMSNDEVILFSDRSLPHQQPGSMQQELGPHQAPAAGPGCGEQDATAAPLDFFSSLNLDVLTTDLLNFFPVGVTTPEGVTTPVVGSEAPVP</sequence>
<dbReference type="InterPro" id="IPR007219">
    <property type="entry name" value="XnlR_reg_dom"/>
</dbReference>
<keyword evidence="1" id="KW-0479">Metal-binding</keyword>
<feature type="compositionally biased region" description="Polar residues" evidence="5">
    <location>
        <begin position="671"/>
        <end position="680"/>
    </location>
</feature>
<dbReference type="Pfam" id="PF04082">
    <property type="entry name" value="Fungal_trans"/>
    <property type="match status" value="1"/>
</dbReference>
<dbReference type="GO" id="GO:0006351">
    <property type="term" value="P:DNA-templated transcription"/>
    <property type="evidence" value="ECO:0007669"/>
    <property type="project" value="InterPro"/>
</dbReference>
<evidence type="ECO:0000256" key="3">
    <source>
        <dbReference type="ARBA" id="ARBA00023163"/>
    </source>
</evidence>
<dbReference type="SMART" id="SM00906">
    <property type="entry name" value="Fungal_trans"/>
    <property type="match status" value="1"/>
</dbReference>
<dbReference type="GO" id="GO:0008270">
    <property type="term" value="F:zinc ion binding"/>
    <property type="evidence" value="ECO:0007669"/>
    <property type="project" value="InterPro"/>
</dbReference>
<dbReference type="Gene3D" id="4.10.240.10">
    <property type="entry name" value="Zn(2)-C6 fungal-type DNA-binding domain"/>
    <property type="match status" value="1"/>
</dbReference>
<feature type="compositionally biased region" description="Low complexity" evidence="5">
    <location>
        <begin position="592"/>
        <end position="602"/>
    </location>
</feature>
<keyword evidence="8" id="KW-1185">Reference proteome</keyword>
<keyword evidence="2" id="KW-0805">Transcription regulation</keyword>
<dbReference type="SMART" id="SM00066">
    <property type="entry name" value="GAL4"/>
    <property type="match status" value="1"/>
</dbReference>
<evidence type="ECO:0000256" key="4">
    <source>
        <dbReference type="ARBA" id="ARBA00023242"/>
    </source>
</evidence>
<dbReference type="PANTHER" id="PTHR47424">
    <property type="entry name" value="REGULATORY PROTEIN GAL4"/>
    <property type="match status" value="1"/>
</dbReference>
<keyword evidence="3" id="KW-0804">Transcription</keyword>
<accession>A0AA38RVP6</accession>
<keyword evidence="4" id="KW-0539">Nucleus</keyword>
<feature type="region of interest" description="Disordered" evidence="5">
    <location>
        <begin position="670"/>
        <end position="697"/>
    </location>
</feature>
<evidence type="ECO:0000256" key="5">
    <source>
        <dbReference type="SAM" id="MobiDB-lite"/>
    </source>
</evidence>
<dbReference type="CDD" id="cd12148">
    <property type="entry name" value="fungal_TF_MHR"/>
    <property type="match status" value="1"/>
</dbReference>
<organism evidence="7 8">
    <name type="scientific">Pleurostoma richardsiae</name>
    <dbReference type="NCBI Taxonomy" id="41990"/>
    <lineage>
        <taxon>Eukaryota</taxon>
        <taxon>Fungi</taxon>
        <taxon>Dikarya</taxon>
        <taxon>Ascomycota</taxon>
        <taxon>Pezizomycotina</taxon>
        <taxon>Sordariomycetes</taxon>
        <taxon>Sordariomycetidae</taxon>
        <taxon>Calosphaeriales</taxon>
        <taxon>Pleurostomataceae</taxon>
        <taxon>Pleurostoma</taxon>
    </lineage>
</organism>
<dbReference type="Pfam" id="PF00172">
    <property type="entry name" value="Zn_clus"/>
    <property type="match status" value="1"/>
</dbReference>
<dbReference type="GO" id="GO:0000981">
    <property type="term" value="F:DNA-binding transcription factor activity, RNA polymerase II-specific"/>
    <property type="evidence" value="ECO:0007669"/>
    <property type="project" value="InterPro"/>
</dbReference>
<dbReference type="EMBL" id="JANBVO010000024">
    <property type="protein sequence ID" value="KAJ9141826.1"/>
    <property type="molecule type" value="Genomic_DNA"/>
</dbReference>
<dbReference type="PANTHER" id="PTHR47424:SF15">
    <property type="entry name" value="ZN(II)2CYS6 TRANSCRIPTION FACTOR (EUROFUNG)"/>
    <property type="match status" value="1"/>
</dbReference>
<feature type="compositionally biased region" description="Polar residues" evidence="5">
    <location>
        <begin position="57"/>
        <end position="75"/>
    </location>
</feature>
<dbReference type="Proteomes" id="UP001174694">
    <property type="component" value="Unassembled WGS sequence"/>
</dbReference>
<dbReference type="GO" id="GO:0000978">
    <property type="term" value="F:RNA polymerase II cis-regulatory region sequence-specific DNA binding"/>
    <property type="evidence" value="ECO:0007669"/>
    <property type="project" value="TreeGrafter"/>
</dbReference>
<dbReference type="SUPFAM" id="SSF57701">
    <property type="entry name" value="Zn2/Cys6 DNA-binding domain"/>
    <property type="match status" value="1"/>
</dbReference>
<reference evidence="7" key="1">
    <citation type="submission" date="2022-07" db="EMBL/GenBank/DDBJ databases">
        <title>Fungi with potential for degradation of polypropylene.</title>
        <authorList>
            <person name="Gostincar C."/>
        </authorList>
    </citation>
    <scope>NUCLEOTIDE SEQUENCE</scope>
    <source>
        <strain evidence="7">EXF-13308</strain>
    </source>
</reference>
<gene>
    <name evidence="7" type="ORF">NKR23_g7642</name>
</gene>
<feature type="region of interest" description="Disordered" evidence="5">
    <location>
        <begin position="57"/>
        <end position="104"/>
    </location>
</feature>
<dbReference type="AlphaFoldDB" id="A0AA38RVP6"/>
<feature type="domain" description="Zn(2)-C6 fungal-type" evidence="6">
    <location>
        <begin position="11"/>
        <end position="42"/>
    </location>
</feature>
<evidence type="ECO:0000256" key="2">
    <source>
        <dbReference type="ARBA" id="ARBA00023015"/>
    </source>
</evidence>
<feature type="compositionally biased region" description="Low complexity" evidence="5">
    <location>
        <begin position="618"/>
        <end position="629"/>
    </location>
</feature>
<protein>
    <submittedName>
        <fullName evidence="7">C6 zinc finger domain containing protein</fullName>
    </submittedName>
</protein>
<evidence type="ECO:0000256" key="1">
    <source>
        <dbReference type="ARBA" id="ARBA00022723"/>
    </source>
</evidence>
<evidence type="ECO:0000313" key="7">
    <source>
        <dbReference type="EMBL" id="KAJ9141826.1"/>
    </source>
</evidence>
<dbReference type="InterPro" id="IPR001138">
    <property type="entry name" value="Zn2Cys6_DnaBD"/>
</dbReference>
<name>A0AA38RVP6_9PEZI</name>
<dbReference type="GO" id="GO:0005634">
    <property type="term" value="C:nucleus"/>
    <property type="evidence" value="ECO:0007669"/>
    <property type="project" value="TreeGrafter"/>
</dbReference>
<dbReference type="InterPro" id="IPR036864">
    <property type="entry name" value="Zn2-C6_fun-type_DNA-bd_sf"/>
</dbReference>
<dbReference type="CDD" id="cd00067">
    <property type="entry name" value="GAL4"/>
    <property type="match status" value="1"/>
</dbReference>
<dbReference type="PROSITE" id="PS50048">
    <property type="entry name" value="ZN2_CY6_FUNGAL_2"/>
    <property type="match status" value="1"/>
</dbReference>
<dbReference type="GO" id="GO:0000435">
    <property type="term" value="P:positive regulation of transcription from RNA polymerase II promoter by galactose"/>
    <property type="evidence" value="ECO:0007669"/>
    <property type="project" value="TreeGrafter"/>
</dbReference>